<evidence type="ECO:0000256" key="1">
    <source>
        <dbReference type="SAM" id="MobiDB-lite"/>
    </source>
</evidence>
<protein>
    <submittedName>
        <fullName evidence="3">Uncharacterized protein</fullName>
    </submittedName>
</protein>
<evidence type="ECO:0000313" key="3">
    <source>
        <dbReference type="EMBL" id="TQK86222.1"/>
    </source>
</evidence>
<feature type="chain" id="PRO_5039100763" evidence="2">
    <location>
        <begin position="25"/>
        <end position="66"/>
    </location>
</feature>
<sequence>MRANISTVRRVAAAICTAPLIAIAAGAGAVSAAAADHHAANSTAAMSPKPCPPKQTCPPGWGPGWG</sequence>
<dbReference type="EMBL" id="VFNX01000002">
    <property type="protein sequence ID" value="TQK86222.1"/>
    <property type="molecule type" value="Genomic_DNA"/>
</dbReference>
<keyword evidence="4" id="KW-1185">Reference proteome</keyword>
<gene>
    <name evidence="3" type="ORF">FB563_6329</name>
</gene>
<comment type="caution">
    <text evidence="3">The sequence shown here is derived from an EMBL/GenBank/DDBJ whole genome shotgun (WGS) entry which is preliminary data.</text>
</comment>
<organism evidence="3 4">
    <name type="scientific">Streptomyces puniciscabiei</name>
    <dbReference type="NCBI Taxonomy" id="164348"/>
    <lineage>
        <taxon>Bacteria</taxon>
        <taxon>Bacillati</taxon>
        <taxon>Actinomycetota</taxon>
        <taxon>Actinomycetes</taxon>
        <taxon>Kitasatosporales</taxon>
        <taxon>Streptomycetaceae</taxon>
        <taxon>Streptomyces</taxon>
    </lineage>
</organism>
<keyword evidence="2" id="KW-0732">Signal</keyword>
<proteinExistence type="predicted"/>
<accession>A0A542THA1</accession>
<evidence type="ECO:0000313" key="4">
    <source>
        <dbReference type="Proteomes" id="UP000318103"/>
    </source>
</evidence>
<reference evidence="3 4" key="1">
    <citation type="submission" date="2019-06" db="EMBL/GenBank/DDBJ databases">
        <title>Sequencing the genomes of 1000 actinobacteria strains.</title>
        <authorList>
            <person name="Klenk H.-P."/>
        </authorList>
    </citation>
    <scope>NUCLEOTIDE SEQUENCE [LARGE SCALE GENOMIC DNA]</scope>
    <source>
        <strain evidence="3 4">DSM 41929</strain>
    </source>
</reference>
<feature type="signal peptide" evidence="2">
    <location>
        <begin position="1"/>
        <end position="24"/>
    </location>
</feature>
<dbReference type="AlphaFoldDB" id="A0A542THA1"/>
<evidence type="ECO:0000256" key="2">
    <source>
        <dbReference type="SAM" id="SignalP"/>
    </source>
</evidence>
<feature type="region of interest" description="Disordered" evidence="1">
    <location>
        <begin position="42"/>
        <end position="66"/>
    </location>
</feature>
<dbReference type="Proteomes" id="UP000318103">
    <property type="component" value="Unassembled WGS sequence"/>
</dbReference>
<name>A0A542THA1_9ACTN</name>